<dbReference type="Proteomes" id="UP000515703">
    <property type="component" value="Chromosome"/>
</dbReference>
<reference evidence="1 2" key="1">
    <citation type="submission" date="2020-08" db="EMBL/GenBank/DDBJ databases">
        <title>Draft genome sequencing of an Anaerocolumna strain isolated from anoxic soil subjected to BSD treatment.</title>
        <authorList>
            <person name="Uek A."/>
            <person name="Tonouchi A."/>
        </authorList>
    </citation>
    <scope>NUCLEOTIDE SEQUENCE [LARGE SCALE GENOMIC DNA]</scope>
    <source>
        <strain evidence="1 2">CTTW</strain>
    </source>
</reference>
<evidence type="ECO:0000313" key="2">
    <source>
        <dbReference type="Proteomes" id="UP000515703"/>
    </source>
</evidence>
<sequence length="148" mass="16624">MQNISFDDGHIDLSINGDESKIIRIYPSDIALIERFNDAINNIEEKIKSLPDDVEINQAGEAIEQLGESAQIIRETRQYVNEQIDYIFDSPVSKTVFGNQSPLSSPGGEFLVERFLNAVAPVINKTIQADVKAREARIKKYTGQVKKK</sequence>
<dbReference type="EMBL" id="AP023368">
    <property type="protein sequence ID" value="BCK01598.1"/>
    <property type="molecule type" value="Genomic_DNA"/>
</dbReference>
<protein>
    <submittedName>
        <fullName evidence="1">Uncharacterized protein</fullName>
    </submittedName>
</protein>
<reference evidence="1 2" key="2">
    <citation type="submission" date="2020-08" db="EMBL/GenBank/DDBJ databases">
        <authorList>
            <person name="Ueki A."/>
            <person name="Tonouchi A."/>
        </authorList>
    </citation>
    <scope>NUCLEOTIDE SEQUENCE [LARGE SCALE GENOMIC DNA]</scope>
    <source>
        <strain evidence="1 2">CTTW</strain>
    </source>
</reference>
<gene>
    <name evidence="1" type="ORF">bsdcttw_46380</name>
</gene>
<organism evidence="1 2">
    <name type="scientific">Anaerocolumna chitinilytica</name>
    <dbReference type="NCBI Taxonomy" id="1727145"/>
    <lineage>
        <taxon>Bacteria</taxon>
        <taxon>Bacillati</taxon>
        <taxon>Bacillota</taxon>
        <taxon>Clostridia</taxon>
        <taxon>Lachnospirales</taxon>
        <taxon>Lachnospiraceae</taxon>
        <taxon>Anaerocolumna</taxon>
    </lineage>
</organism>
<dbReference type="AlphaFoldDB" id="A0A7M3SAI0"/>
<accession>A0A7M3SAI0</accession>
<proteinExistence type="predicted"/>
<dbReference type="RefSeq" id="WP_185257144.1">
    <property type="nucleotide sequence ID" value="NZ_AP023368.1"/>
</dbReference>
<name>A0A7M3SAI0_9FIRM</name>
<keyword evidence="2" id="KW-1185">Reference proteome</keyword>
<evidence type="ECO:0000313" key="1">
    <source>
        <dbReference type="EMBL" id="BCK01598.1"/>
    </source>
</evidence>
<dbReference type="KEGG" id="acht:bsdcttw_46380"/>